<evidence type="ECO:0000256" key="5">
    <source>
        <dbReference type="ARBA" id="ARBA00023284"/>
    </source>
</evidence>
<dbReference type="EMBL" id="MUMY01000014">
    <property type="protein sequence ID" value="ONM47562.1"/>
    <property type="molecule type" value="Genomic_DNA"/>
</dbReference>
<dbReference type="AlphaFoldDB" id="A0A1W0AXY8"/>
<evidence type="ECO:0000256" key="1">
    <source>
        <dbReference type="ARBA" id="ARBA00005791"/>
    </source>
</evidence>
<keyword evidence="4" id="KW-1015">Disulfide bond</keyword>
<keyword evidence="5" id="KW-0676">Redox-active center</keyword>
<keyword evidence="2" id="KW-0732">Signal</keyword>
<name>A0A1W0AXY8_9NOCA</name>
<keyword evidence="3" id="KW-0560">Oxidoreductase</keyword>
<evidence type="ECO:0000313" key="9">
    <source>
        <dbReference type="Proteomes" id="UP000188836"/>
    </source>
</evidence>
<keyword evidence="6" id="KW-0472">Membrane</keyword>
<dbReference type="InterPro" id="IPR012336">
    <property type="entry name" value="Thioredoxin-like_fold"/>
</dbReference>
<dbReference type="PANTHER" id="PTHR13887:SF14">
    <property type="entry name" value="DISULFIDE BOND FORMATION PROTEIN D"/>
    <property type="match status" value="1"/>
</dbReference>
<evidence type="ECO:0000256" key="6">
    <source>
        <dbReference type="SAM" id="Phobius"/>
    </source>
</evidence>
<comment type="caution">
    <text evidence="8">The sequence shown here is derived from an EMBL/GenBank/DDBJ whole genome shotgun (WGS) entry which is preliminary data.</text>
</comment>
<reference evidence="8 9" key="1">
    <citation type="journal article" date="2016" name="Antonie Van Leeuwenhoek">
        <title>Nocardia donostiensis sp. nov., isolated from human respiratory specimens.</title>
        <authorList>
            <person name="Ercibengoa M."/>
            <person name="Bell M."/>
            <person name="Marimon J.M."/>
            <person name="Humrighouse B."/>
            <person name="Klenk H.P."/>
            <person name="Potter G."/>
            <person name="Perez-Trallero E."/>
        </authorList>
    </citation>
    <scope>NUCLEOTIDE SEQUENCE [LARGE SCALE GENOMIC DNA]</scope>
    <source>
        <strain evidence="8 9">X1655</strain>
    </source>
</reference>
<dbReference type="Pfam" id="PF13462">
    <property type="entry name" value="Thioredoxin_4"/>
    <property type="match status" value="1"/>
</dbReference>
<dbReference type="OrthoDB" id="117402at2"/>
<feature type="domain" description="Thioredoxin-like fold" evidence="7">
    <location>
        <begin position="65"/>
        <end position="226"/>
    </location>
</feature>
<accession>A0A1W0AXY8</accession>
<keyword evidence="6" id="KW-0812">Transmembrane</keyword>
<evidence type="ECO:0000256" key="3">
    <source>
        <dbReference type="ARBA" id="ARBA00023002"/>
    </source>
</evidence>
<feature type="transmembrane region" description="Helical" evidence="6">
    <location>
        <begin position="23"/>
        <end position="46"/>
    </location>
</feature>
<dbReference type="Gene3D" id="3.40.30.10">
    <property type="entry name" value="Glutaredoxin"/>
    <property type="match status" value="1"/>
</dbReference>
<dbReference type="GO" id="GO:0016491">
    <property type="term" value="F:oxidoreductase activity"/>
    <property type="evidence" value="ECO:0007669"/>
    <property type="project" value="UniProtKB-KW"/>
</dbReference>
<dbReference type="SUPFAM" id="SSF52833">
    <property type="entry name" value="Thioredoxin-like"/>
    <property type="match status" value="1"/>
</dbReference>
<dbReference type="InterPro" id="IPR036249">
    <property type="entry name" value="Thioredoxin-like_sf"/>
</dbReference>
<keyword evidence="9" id="KW-1185">Reference proteome</keyword>
<sequence length="244" mass="25328">MSKNPGRKNPLAAAERADRNRKILIQVAVAAVLVGLVAAIGIGLAVRNSGSGENSPAPAATTDNGAIRIGNPDAKVTVRVIADMQCPACQMFEAANGEVLKKAVEDGTASVEYNIAAFLDRASTTEYSSRAANASFCVAEAGTENYQTWLQAMFAEQPPEGGNGLPDSKLVDIATSAGYTDPAVADCITERKHDAFVQSNSTELLKSGIEGTPTIYVNGEQVESQQAVFGKDGLAPVIAEAAGQ</sequence>
<protein>
    <submittedName>
        <fullName evidence="8">Disulfide bond formation protein DsbA</fullName>
    </submittedName>
</protein>
<comment type="similarity">
    <text evidence="1">Belongs to the thioredoxin family. DsbA subfamily.</text>
</comment>
<gene>
    <name evidence="8" type="ORF">B0T46_16805</name>
</gene>
<proteinExistence type="inferred from homology"/>
<dbReference type="RefSeq" id="WP_077118274.1">
    <property type="nucleotide sequence ID" value="NZ_LOKT01000006.1"/>
</dbReference>
<keyword evidence="6" id="KW-1133">Transmembrane helix</keyword>
<dbReference type="Proteomes" id="UP000188836">
    <property type="component" value="Unassembled WGS sequence"/>
</dbReference>
<evidence type="ECO:0000259" key="7">
    <source>
        <dbReference type="Pfam" id="PF13462"/>
    </source>
</evidence>
<evidence type="ECO:0000313" key="8">
    <source>
        <dbReference type="EMBL" id="ONM47562.1"/>
    </source>
</evidence>
<evidence type="ECO:0000256" key="4">
    <source>
        <dbReference type="ARBA" id="ARBA00023157"/>
    </source>
</evidence>
<organism evidence="8 9">
    <name type="scientific">Nocardia donostiensis</name>
    <dbReference type="NCBI Taxonomy" id="1538463"/>
    <lineage>
        <taxon>Bacteria</taxon>
        <taxon>Bacillati</taxon>
        <taxon>Actinomycetota</taxon>
        <taxon>Actinomycetes</taxon>
        <taxon>Mycobacteriales</taxon>
        <taxon>Nocardiaceae</taxon>
        <taxon>Nocardia</taxon>
    </lineage>
</organism>
<evidence type="ECO:0000256" key="2">
    <source>
        <dbReference type="ARBA" id="ARBA00022729"/>
    </source>
</evidence>
<dbReference type="STRING" id="1538463.B0T36_10500"/>
<dbReference type="PANTHER" id="PTHR13887">
    <property type="entry name" value="GLUTATHIONE S-TRANSFERASE KAPPA"/>
    <property type="match status" value="1"/>
</dbReference>